<dbReference type="Pfam" id="PF09937">
    <property type="entry name" value="DUF2169"/>
    <property type="match status" value="1"/>
</dbReference>
<evidence type="ECO:0000259" key="1">
    <source>
        <dbReference type="Pfam" id="PF09937"/>
    </source>
</evidence>
<dbReference type="Pfam" id="PF13599">
    <property type="entry name" value="Pentapeptide_4"/>
    <property type="match status" value="1"/>
</dbReference>
<dbReference type="KEGG" id="frx:F7310_07525"/>
<dbReference type="AlphaFoldDB" id="A0A1L4BTP1"/>
<dbReference type="PANTHER" id="PTHR14136:SF17">
    <property type="entry name" value="BTB_POZ DOMAIN-CONTAINING PROTEIN KCTD9"/>
    <property type="match status" value="1"/>
</dbReference>
<protein>
    <recommendedName>
        <fullName evidence="1">DUF2169 domain-containing protein</fullName>
    </recommendedName>
</protein>
<dbReference type="InterPro" id="IPR001646">
    <property type="entry name" value="5peptide_repeat"/>
</dbReference>
<dbReference type="InterPro" id="IPR018683">
    <property type="entry name" value="DUF2169"/>
</dbReference>
<accession>A0A1L4BTP1</accession>
<organism evidence="2 3">
    <name type="scientific">Francisella uliginis</name>
    <dbReference type="NCBI Taxonomy" id="573570"/>
    <lineage>
        <taxon>Bacteria</taxon>
        <taxon>Pseudomonadati</taxon>
        <taxon>Pseudomonadota</taxon>
        <taxon>Gammaproteobacteria</taxon>
        <taxon>Thiotrichales</taxon>
        <taxon>Francisellaceae</taxon>
        <taxon>Francisella</taxon>
    </lineage>
</organism>
<sequence length="548" mass="63350">MKVEIPDHFLFAKKTTWNKEKFFLNVSIYSGFYLDSNEWLDKQDLSNILKCFTENNIIFDNGILRKYQEYFIYCDDQNIENYSFKILESEKSALKQDFLPLNPGSENYEKPKGTFDKKWLAERWPALPSDCDKTAFQLAPKDQQLEDELKWGESFYIKDDYDTEYRAYSLPEKKIQAFYKEINTDKSKELDLKADVLWVFPFKNVALVISHSQLEVLDQENSNIESISIVDPYKEEKSKEEKLAKVEKKLDIKKPEIKEKIKKPEVKVPSDFAEAKKKAEQKIAEVKSKYAEYIEKHKSYKPPQEIQDIMDGKTQGKSISEAIKGLVDKKISDLNNKVSNVDLHKKIADIQNANTSIKESAARLPQMISEQFKKLKAILPKDKLKELPEDDLKKSADRIAKMILDSDSESEKVDAENEVDKDCVGRDFSNQDLRSYDFSDCDLTGANFENARLENAIFDRSIIDKTNFRDAKLTDVSFENLSILSSDFSSSICENLNLKSISIKDSKFIGSSMTNAKFENLIIKETDLSNITAYKLDLLRNTNYSPYI</sequence>
<reference evidence="2 3" key="1">
    <citation type="journal article" date="2016" name="Appl. Environ. Microbiol.">
        <title>Whole genome relationships among Francisella bacteria of diverse origin define new species and provide specific regions for detection.</title>
        <authorList>
            <person name="Challacombe J.F."/>
            <person name="Petersen J.M."/>
            <person name="Gallegos-Graves V."/>
            <person name="Hodge D."/>
            <person name="Pillai S."/>
            <person name="Kuske C.R."/>
        </authorList>
    </citation>
    <scope>NUCLEOTIDE SEQUENCE [LARGE SCALE GENOMIC DNA]</scope>
    <source>
        <strain evidence="3">TX07-7310</strain>
    </source>
</reference>
<evidence type="ECO:0000313" key="3">
    <source>
        <dbReference type="Proteomes" id="UP000184222"/>
    </source>
</evidence>
<proteinExistence type="predicted"/>
<dbReference type="RefSeq" id="WP_072712944.1">
    <property type="nucleotide sequence ID" value="NZ_CP016796.1"/>
</dbReference>
<dbReference type="PANTHER" id="PTHR14136">
    <property type="entry name" value="BTB_POZ DOMAIN-CONTAINING PROTEIN KCTD9"/>
    <property type="match status" value="1"/>
</dbReference>
<dbReference type="EMBL" id="CP016796">
    <property type="protein sequence ID" value="API87220.1"/>
    <property type="molecule type" value="Genomic_DNA"/>
</dbReference>
<dbReference type="STRING" id="573570.F7310_07525"/>
<dbReference type="OrthoDB" id="237820at2"/>
<dbReference type="Proteomes" id="UP000184222">
    <property type="component" value="Chromosome"/>
</dbReference>
<name>A0A1L4BTP1_9GAMM</name>
<feature type="domain" description="DUF2169" evidence="1">
    <location>
        <begin position="98"/>
        <end position="208"/>
    </location>
</feature>
<dbReference type="InterPro" id="IPR051082">
    <property type="entry name" value="Pentapeptide-BTB/POZ_domain"/>
</dbReference>
<gene>
    <name evidence="2" type="ORF">F7310_07525</name>
</gene>
<dbReference type="SUPFAM" id="SSF141571">
    <property type="entry name" value="Pentapeptide repeat-like"/>
    <property type="match status" value="1"/>
</dbReference>
<dbReference type="Gene3D" id="2.160.20.80">
    <property type="entry name" value="E3 ubiquitin-protein ligase SopA"/>
    <property type="match status" value="1"/>
</dbReference>
<evidence type="ECO:0000313" key="2">
    <source>
        <dbReference type="EMBL" id="API87220.1"/>
    </source>
</evidence>
<keyword evidence="3" id="KW-1185">Reference proteome</keyword>